<reference evidence="1" key="1">
    <citation type="submission" date="2018-06" db="EMBL/GenBank/DDBJ databases">
        <authorList>
            <person name="Zhirakovskaya E."/>
        </authorList>
    </citation>
    <scope>NUCLEOTIDE SEQUENCE</scope>
</reference>
<evidence type="ECO:0008006" key="2">
    <source>
        <dbReference type="Google" id="ProtNLM"/>
    </source>
</evidence>
<protein>
    <recommendedName>
        <fullName evidence="2">AB hydrolase-1 domain-containing protein</fullName>
    </recommendedName>
</protein>
<dbReference type="InterPro" id="IPR022529">
    <property type="entry name" value="DUF3530"/>
</dbReference>
<dbReference type="Pfam" id="PF12048">
    <property type="entry name" value="DUF3530"/>
    <property type="match status" value="1"/>
</dbReference>
<organism evidence="1">
    <name type="scientific">hydrothermal vent metagenome</name>
    <dbReference type="NCBI Taxonomy" id="652676"/>
    <lineage>
        <taxon>unclassified sequences</taxon>
        <taxon>metagenomes</taxon>
        <taxon>ecological metagenomes</taxon>
    </lineage>
</organism>
<gene>
    <name evidence="1" type="ORF">MNBD_GAMMA21-979</name>
</gene>
<dbReference type="EMBL" id="UOFR01000051">
    <property type="protein sequence ID" value="VAW97583.1"/>
    <property type="molecule type" value="Genomic_DNA"/>
</dbReference>
<dbReference type="Gene3D" id="3.40.50.1820">
    <property type="entry name" value="alpha/beta hydrolase"/>
    <property type="match status" value="1"/>
</dbReference>
<dbReference type="InterPro" id="IPR029058">
    <property type="entry name" value="AB_hydrolase_fold"/>
</dbReference>
<dbReference type="AlphaFoldDB" id="A0A3B1AC25"/>
<dbReference type="SUPFAM" id="SSF53474">
    <property type="entry name" value="alpha/beta-Hydrolases"/>
    <property type="match status" value="1"/>
</dbReference>
<name>A0A3B1AC25_9ZZZZ</name>
<proteinExistence type="predicted"/>
<evidence type="ECO:0000313" key="1">
    <source>
        <dbReference type="EMBL" id="VAW97583.1"/>
    </source>
</evidence>
<accession>A0A3B1AC25</accession>
<sequence>MKLYIMLKLTIFLLVMSSPVFADKLVGSEYLAGSNKNALILAHGRAKYPTWKVVDPLRKGVHDKLGYHTLSLQMPNDDKEWRQYADDFPDAYEIIKAGIRYLKEEKGVTKIFLMGHSMGSRMASAFVSDNPDQTLAGLIVVGCRNNGGYPLSCKENLENVDMPVLDLWGGDNGKDSDAASNRQEFVSENYTQVEISGANHKLDDYDRAFIAAVVNWLKTQ</sequence>